<dbReference type="OrthoDB" id="9806425at2"/>
<reference evidence="4 5" key="1">
    <citation type="submission" date="2017-04" db="EMBL/GenBank/DDBJ databases">
        <authorList>
            <person name="Afonso C.L."/>
            <person name="Miller P.J."/>
            <person name="Scott M.A."/>
            <person name="Spackman E."/>
            <person name="Goraichik I."/>
            <person name="Dimitrov K.M."/>
            <person name="Suarez D.L."/>
            <person name="Swayne D.E."/>
        </authorList>
    </citation>
    <scope>NUCLEOTIDE SEQUENCE [LARGE SCALE GENOMIC DNA]</scope>
    <source>
        <strain evidence="4 5">CGMCC 1.10972</strain>
    </source>
</reference>
<sequence length="516" mass="53852">MSLMDQIGMGFALVAQWQSVGYLILGVTIGVIAGAIPGMSAVMAVALTLPFTFSLQPIFGILLLLGVYKGGVFGGSIPAILIKTPGTPASSATTIDGYPLAEKGQAGKALDMALYASCIADLVSNLALILFAGWLASFALQFGPPEFFTLILFSLTIIAGVSGDSLLKGCISAILGLFLATVGLDLVYGTDRFIFGSPDLMGGLNFIAVLIGLFAIPEIFAYVRQPKEIDGDVRKLGHVHLTFAEFRRSLKSILRGSFIGVILGAIPGIGAAPAAFVSYSEARRNSPNRANFGKGEIEGVAAAESGNNGVAGATLIPLLALGVPGDVTTAIIIGAFMIHGLQPGPMMFATNGDMIYAIFIGLVLSSAILLLVGGAAIRGFRYIADVPRYVLLPSVLVLSVYGVFAVNNSVFDVAVMFAVGALGYAMLLLRIPAAPFVIAFILGPLLENNFRQSLLMSQGSLDILARGPITWFFWGLTVLAIVLIVRQTMQASRERADLATLSPSPSGAPTAGRAAE</sequence>
<evidence type="ECO:0000259" key="3">
    <source>
        <dbReference type="Pfam" id="PF01970"/>
    </source>
</evidence>
<evidence type="ECO:0000256" key="2">
    <source>
        <dbReference type="SAM" id="Phobius"/>
    </source>
</evidence>
<gene>
    <name evidence="4" type="ORF">SAMN06297251_102352</name>
</gene>
<feature type="transmembrane region" description="Helical" evidence="2">
    <location>
        <begin position="170"/>
        <end position="188"/>
    </location>
</feature>
<feature type="transmembrane region" description="Helical" evidence="2">
    <location>
        <begin position="463"/>
        <end position="485"/>
    </location>
</feature>
<feature type="transmembrane region" description="Helical" evidence="2">
    <location>
        <begin position="413"/>
        <end position="443"/>
    </location>
</feature>
<feature type="transmembrane region" description="Helical" evidence="2">
    <location>
        <begin position="20"/>
        <end position="46"/>
    </location>
</feature>
<evidence type="ECO:0000313" key="5">
    <source>
        <dbReference type="Proteomes" id="UP000192656"/>
    </source>
</evidence>
<proteinExistence type="predicted"/>
<feature type="domain" description="DUF112" evidence="3">
    <location>
        <begin position="22"/>
        <end position="438"/>
    </location>
</feature>
<feature type="transmembrane region" description="Helical" evidence="2">
    <location>
        <begin position="58"/>
        <end position="82"/>
    </location>
</feature>
<dbReference type="RefSeq" id="WP_084408782.1">
    <property type="nucleotide sequence ID" value="NZ_FWXR01000002.1"/>
</dbReference>
<organism evidence="4 5">
    <name type="scientific">Fulvimarina manganoxydans</name>
    <dbReference type="NCBI Taxonomy" id="937218"/>
    <lineage>
        <taxon>Bacteria</taxon>
        <taxon>Pseudomonadati</taxon>
        <taxon>Pseudomonadota</taxon>
        <taxon>Alphaproteobacteria</taxon>
        <taxon>Hyphomicrobiales</taxon>
        <taxon>Aurantimonadaceae</taxon>
        <taxon>Fulvimarina</taxon>
    </lineage>
</organism>
<feature type="region of interest" description="Disordered" evidence="1">
    <location>
        <begin position="496"/>
        <end position="516"/>
    </location>
</feature>
<evidence type="ECO:0000256" key="1">
    <source>
        <dbReference type="SAM" id="MobiDB-lite"/>
    </source>
</evidence>
<feature type="transmembrane region" description="Helical" evidence="2">
    <location>
        <begin position="354"/>
        <end position="377"/>
    </location>
</feature>
<feature type="transmembrane region" description="Helical" evidence="2">
    <location>
        <begin position="389"/>
        <end position="406"/>
    </location>
</feature>
<protein>
    <submittedName>
        <fullName evidence="4">Putative tricarboxylic transport membrane protein</fullName>
    </submittedName>
</protein>
<evidence type="ECO:0000313" key="4">
    <source>
        <dbReference type="EMBL" id="SMC46541.1"/>
    </source>
</evidence>
<keyword evidence="2" id="KW-0812">Transmembrane</keyword>
<dbReference type="EMBL" id="FWXR01000002">
    <property type="protein sequence ID" value="SMC46541.1"/>
    <property type="molecule type" value="Genomic_DNA"/>
</dbReference>
<keyword evidence="2" id="KW-1133">Transmembrane helix</keyword>
<dbReference type="STRING" id="937218.SAMN06297251_102352"/>
<keyword evidence="5" id="KW-1185">Reference proteome</keyword>
<keyword evidence="2" id="KW-0472">Membrane</keyword>
<feature type="transmembrane region" description="Helical" evidence="2">
    <location>
        <begin position="200"/>
        <end position="223"/>
    </location>
</feature>
<dbReference type="InterPro" id="IPR002823">
    <property type="entry name" value="DUF112_TM"/>
</dbReference>
<accession>A0A1W1ZEF5</accession>
<dbReference type="AlphaFoldDB" id="A0A1W1ZEF5"/>
<feature type="transmembrane region" description="Helical" evidence="2">
    <location>
        <begin position="257"/>
        <end position="279"/>
    </location>
</feature>
<dbReference type="PANTHER" id="PTHR35342:SF5">
    <property type="entry name" value="TRICARBOXYLIC TRANSPORT PROTEIN"/>
    <property type="match status" value="1"/>
</dbReference>
<dbReference type="Pfam" id="PF01970">
    <property type="entry name" value="TctA"/>
    <property type="match status" value="1"/>
</dbReference>
<dbReference type="Proteomes" id="UP000192656">
    <property type="component" value="Unassembled WGS sequence"/>
</dbReference>
<dbReference type="PANTHER" id="PTHR35342">
    <property type="entry name" value="TRICARBOXYLIC TRANSPORT PROTEIN"/>
    <property type="match status" value="1"/>
</dbReference>
<name>A0A1W1ZEF5_9HYPH</name>
<feature type="transmembrane region" description="Helical" evidence="2">
    <location>
        <begin position="315"/>
        <end position="342"/>
    </location>
</feature>
<feature type="transmembrane region" description="Helical" evidence="2">
    <location>
        <begin position="147"/>
        <end position="163"/>
    </location>
</feature>
<feature type="transmembrane region" description="Helical" evidence="2">
    <location>
        <begin position="113"/>
        <end position="135"/>
    </location>
</feature>